<dbReference type="AlphaFoldDB" id="K0INX9"/>
<dbReference type="Proteomes" id="UP000008037">
    <property type="component" value="Chromosome"/>
</dbReference>
<gene>
    <name evidence="3" type="ordered locus">Ngar_c32380</name>
</gene>
<dbReference type="HOGENOM" id="CLU_1113906_0_0_2"/>
<keyword evidence="4" id="KW-1185">Reference proteome</keyword>
<evidence type="ECO:0000313" key="4">
    <source>
        <dbReference type="Proteomes" id="UP000008037"/>
    </source>
</evidence>
<dbReference type="InterPro" id="IPR036390">
    <property type="entry name" value="WH_DNA-bd_sf"/>
</dbReference>
<dbReference type="KEGG" id="nga:Ngar_c32380"/>
<feature type="region of interest" description="Disordered" evidence="1">
    <location>
        <begin position="1"/>
        <end position="23"/>
    </location>
</feature>
<organism evidence="3 4">
    <name type="scientific">Nitrososphaera gargensis (strain Ga9.2)</name>
    <dbReference type="NCBI Taxonomy" id="1237085"/>
    <lineage>
        <taxon>Archaea</taxon>
        <taxon>Nitrososphaerota</taxon>
        <taxon>Nitrososphaeria</taxon>
        <taxon>Nitrososphaerales</taxon>
        <taxon>Nitrososphaeraceae</taxon>
        <taxon>Nitrososphaera</taxon>
    </lineage>
</organism>
<reference evidence="3 4" key="1">
    <citation type="journal article" date="2012" name="Environ. Microbiol.">
        <title>The genome of the ammonia-oxidizing Candidatus Nitrososphaera gargensis: insights into metabolic versatility and environmental adaptations.</title>
        <authorList>
            <person name="Spang A."/>
            <person name="Poehlein A."/>
            <person name="Offre P."/>
            <person name="Zumbragel S."/>
            <person name="Haider S."/>
            <person name="Rychlik N."/>
            <person name="Nowka B."/>
            <person name="Schmeisser C."/>
            <person name="Lebedeva E.V."/>
            <person name="Rattei T."/>
            <person name="Bohm C."/>
            <person name="Schmid M."/>
            <person name="Galushko A."/>
            <person name="Hatzenpichler R."/>
            <person name="Weinmaier T."/>
            <person name="Daniel R."/>
            <person name="Schleper C."/>
            <person name="Spieck E."/>
            <person name="Streit W."/>
            <person name="Wagner M."/>
        </authorList>
    </citation>
    <scope>NUCLEOTIDE SEQUENCE [LARGE SCALE GENOMIC DNA]</scope>
    <source>
        <strain evidence="4">Ga9.2</strain>
    </source>
</reference>
<sequence>MKVESDAPHEKSSALKEEAKAEDSVVVVKEKQVISGDGKTAQILVEEEEEEQEALSAADFHNNDNKILAVLNETGSNYSFKGLMRKLNLHQQSLSRALHRLEGMGLVEKSLVGYRLSRTGESAISKFDMHRPKGREYMQLLQTYIPLNVRATEIIRQLVGKWFKNLRWLGMIESGTGYTLQWSSDDGSFQINLRLISDYIVIETNASTEKEKVEAMVGSYAIYEQITKAMQSKLGAYMDRQQLGHSNNN</sequence>
<dbReference type="Pfam" id="PF01047">
    <property type="entry name" value="MarR"/>
    <property type="match status" value="1"/>
</dbReference>
<evidence type="ECO:0000313" key="3">
    <source>
        <dbReference type="EMBL" id="AFU60154.1"/>
    </source>
</evidence>
<dbReference type="GO" id="GO:0003700">
    <property type="term" value="F:DNA-binding transcription factor activity"/>
    <property type="evidence" value="ECO:0007669"/>
    <property type="project" value="InterPro"/>
</dbReference>
<accession>K0INX9</accession>
<feature type="domain" description="HTH marR-type" evidence="2">
    <location>
        <begin position="66"/>
        <end position="110"/>
    </location>
</feature>
<dbReference type="Gene3D" id="1.10.10.10">
    <property type="entry name" value="Winged helix-like DNA-binding domain superfamily/Winged helix DNA-binding domain"/>
    <property type="match status" value="1"/>
</dbReference>
<dbReference type="InterPro" id="IPR000835">
    <property type="entry name" value="HTH_MarR-typ"/>
</dbReference>
<proteinExistence type="predicted"/>
<dbReference type="STRING" id="1237085.Ngar_c32380"/>
<dbReference type="InParanoid" id="K0INX9"/>
<dbReference type="BioCyc" id="CNIT1237085:G1324-3238-MONOMER"/>
<name>K0INX9_NITGG</name>
<dbReference type="EMBL" id="CP002408">
    <property type="protein sequence ID" value="AFU60154.1"/>
    <property type="molecule type" value="Genomic_DNA"/>
</dbReference>
<protein>
    <recommendedName>
        <fullName evidence="2">HTH marR-type domain-containing protein</fullName>
    </recommendedName>
</protein>
<dbReference type="SUPFAM" id="SSF46785">
    <property type="entry name" value="Winged helix' DNA-binding domain"/>
    <property type="match status" value="1"/>
</dbReference>
<evidence type="ECO:0000256" key="1">
    <source>
        <dbReference type="SAM" id="MobiDB-lite"/>
    </source>
</evidence>
<dbReference type="InterPro" id="IPR036388">
    <property type="entry name" value="WH-like_DNA-bd_sf"/>
</dbReference>
<evidence type="ECO:0000259" key="2">
    <source>
        <dbReference type="Pfam" id="PF01047"/>
    </source>
</evidence>